<dbReference type="SUPFAM" id="SSF69572">
    <property type="entry name" value="Activating enzymes of the ubiquitin-like proteins"/>
    <property type="match status" value="1"/>
</dbReference>
<gene>
    <name evidence="2" type="ORF">D915_006676</name>
</gene>
<keyword evidence="3" id="KW-1185">Reference proteome</keyword>
<dbReference type="InterPro" id="IPR000594">
    <property type="entry name" value="ThiF_NAD_FAD-bd"/>
</dbReference>
<sequence length="96" mass="10725">MKQLCKSDVFIYRVDGLDWEIAKNITLAGVRSVSLYDPKPITWAGLSTHFYADPDRVGMPRAQVSRGKLAARNSHVVVRMLPSASFPEPFGKDFVT</sequence>
<dbReference type="GO" id="GO:0008641">
    <property type="term" value="F:ubiquitin-like modifier activating enzyme activity"/>
    <property type="evidence" value="ECO:0007669"/>
    <property type="project" value="InterPro"/>
</dbReference>
<protein>
    <recommendedName>
        <fullName evidence="1">THIF-type NAD/FAD binding fold domain-containing protein</fullName>
    </recommendedName>
</protein>
<evidence type="ECO:0000313" key="2">
    <source>
        <dbReference type="EMBL" id="THD22750.1"/>
    </source>
</evidence>
<dbReference type="InterPro" id="IPR035985">
    <property type="entry name" value="Ubiquitin-activating_enz"/>
</dbReference>
<accession>A0A4E0RZP5</accession>
<dbReference type="Gene3D" id="3.40.50.720">
    <property type="entry name" value="NAD(P)-binding Rossmann-like Domain"/>
    <property type="match status" value="1"/>
</dbReference>
<feature type="domain" description="THIF-type NAD/FAD binding fold" evidence="1">
    <location>
        <begin position="2"/>
        <end position="82"/>
    </location>
</feature>
<name>A0A4E0RZP5_FASHE</name>
<comment type="caution">
    <text evidence="2">The sequence shown here is derived from an EMBL/GenBank/DDBJ whole genome shotgun (WGS) entry which is preliminary data.</text>
</comment>
<proteinExistence type="predicted"/>
<organism evidence="2 3">
    <name type="scientific">Fasciola hepatica</name>
    <name type="common">Liver fluke</name>
    <dbReference type="NCBI Taxonomy" id="6192"/>
    <lineage>
        <taxon>Eukaryota</taxon>
        <taxon>Metazoa</taxon>
        <taxon>Spiralia</taxon>
        <taxon>Lophotrochozoa</taxon>
        <taxon>Platyhelminthes</taxon>
        <taxon>Trematoda</taxon>
        <taxon>Digenea</taxon>
        <taxon>Plagiorchiida</taxon>
        <taxon>Echinostomata</taxon>
        <taxon>Echinostomatoidea</taxon>
        <taxon>Fasciolidae</taxon>
        <taxon>Fasciola</taxon>
    </lineage>
</organism>
<reference evidence="2" key="1">
    <citation type="submission" date="2019-03" db="EMBL/GenBank/DDBJ databases">
        <title>Improved annotation for the trematode Fasciola hepatica.</title>
        <authorList>
            <person name="Choi Y.-J."/>
            <person name="Martin J."/>
            <person name="Mitreva M."/>
        </authorList>
    </citation>
    <scope>NUCLEOTIDE SEQUENCE [LARGE SCALE GENOMIC DNA]</scope>
</reference>
<evidence type="ECO:0000259" key="1">
    <source>
        <dbReference type="Pfam" id="PF00899"/>
    </source>
</evidence>
<evidence type="ECO:0000313" key="3">
    <source>
        <dbReference type="Proteomes" id="UP000230066"/>
    </source>
</evidence>
<dbReference type="Pfam" id="PF00899">
    <property type="entry name" value="ThiF"/>
    <property type="match status" value="1"/>
</dbReference>
<dbReference type="AlphaFoldDB" id="A0A4E0RZP5"/>
<dbReference type="Proteomes" id="UP000230066">
    <property type="component" value="Unassembled WGS sequence"/>
</dbReference>
<dbReference type="EMBL" id="JXXN02002549">
    <property type="protein sequence ID" value="THD22750.1"/>
    <property type="molecule type" value="Genomic_DNA"/>
</dbReference>